<dbReference type="SUPFAM" id="SSF89550">
    <property type="entry name" value="PHP domain-like"/>
    <property type="match status" value="1"/>
</dbReference>
<evidence type="ECO:0000256" key="4">
    <source>
        <dbReference type="ARBA" id="ARBA00051722"/>
    </source>
</evidence>
<proteinExistence type="inferred from homology"/>
<name>A0A380HP71_STASA</name>
<dbReference type="Gene3D" id="3.20.20.140">
    <property type="entry name" value="Metal-dependent hydrolases"/>
    <property type="match status" value="1"/>
</dbReference>
<organism evidence="6 7">
    <name type="scientific">Staphylococcus saprophyticus</name>
    <dbReference type="NCBI Taxonomy" id="29385"/>
    <lineage>
        <taxon>Bacteria</taxon>
        <taxon>Bacillati</taxon>
        <taxon>Bacillota</taxon>
        <taxon>Bacilli</taxon>
        <taxon>Bacillales</taxon>
        <taxon>Staphylococcaceae</taxon>
        <taxon>Staphylococcus</taxon>
    </lineage>
</organism>
<comment type="catalytic activity">
    <reaction evidence="4 5">
        <text>O-phospho-L-tyrosyl-[protein] + H2O = L-tyrosyl-[protein] + phosphate</text>
        <dbReference type="Rhea" id="RHEA:10684"/>
        <dbReference type="Rhea" id="RHEA-COMP:10136"/>
        <dbReference type="Rhea" id="RHEA-COMP:20101"/>
        <dbReference type="ChEBI" id="CHEBI:15377"/>
        <dbReference type="ChEBI" id="CHEBI:43474"/>
        <dbReference type="ChEBI" id="CHEBI:46858"/>
        <dbReference type="ChEBI" id="CHEBI:61978"/>
        <dbReference type="EC" id="3.1.3.48"/>
    </reaction>
</comment>
<evidence type="ECO:0000313" key="6">
    <source>
        <dbReference type="EMBL" id="SUM84461.1"/>
    </source>
</evidence>
<evidence type="ECO:0000256" key="2">
    <source>
        <dbReference type="ARBA" id="ARBA00022801"/>
    </source>
</evidence>
<dbReference type="EC" id="3.1.3.48" evidence="5"/>
<dbReference type="GO" id="GO:0004725">
    <property type="term" value="F:protein tyrosine phosphatase activity"/>
    <property type="evidence" value="ECO:0007669"/>
    <property type="project" value="UniProtKB-UniRule"/>
</dbReference>
<dbReference type="Pfam" id="PF19567">
    <property type="entry name" value="CpsB_CapC"/>
    <property type="match status" value="1"/>
</dbReference>
<protein>
    <recommendedName>
        <fullName evidence="5">Tyrosine-protein phosphatase</fullName>
        <ecNumber evidence="5">3.1.3.48</ecNumber>
    </recommendedName>
</protein>
<accession>A0A380HP71</accession>
<keyword evidence="2 5" id="KW-0378">Hydrolase</keyword>
<dbReference type="PIRSF" id="PIRSF016557">
    <property type="entry name" value="Caps_synth_CpsB"/>
    <property type="match status" value="1"/>
</dbReference>
<dbReference type="GO" id="GO:0030145">
    <property type="term" value="F:manganese ion binding"/>
    <property type="evidence" value="ECO:0007669"/>
    <property type="project" value="UniProtKB-UniRule"/>
</dbReference>
<evidence type="ECO:0000256" key="3">
    <source>
        <dbReference type="ARBA" id="ARBA00022912"/>
    </source>
</evidence>
<evidence type="ECO:0000256" key="1">
    <source>
        <dbReference type="ARBA" id="ARBA00005750"/>
    </source>
</evidence>
<reference evidence="6 7" key="1">
    <citation type="submission" date="2018-06" db="EMBL/GenBank/DDBJ databases">
        <authorList>
            <consortium name="Pathogen Informatics"/>
            <person name="Doyle S."/>
        </authorList>
    </citation>
    <scope>NUCLEOTIDE SEQUENCE [LARGE SCALE GENOMIC DNA]</scope>
    <source>
        <strain evidence="6 7">NCTC7688</strain>
    </source>
</reference>
<dbReference type="AlphaFoldDB" id="A0A380HP71"/>
<sequence>MIDIHNHILVDVDDGPKSIDEAIELLKQAKHEGATDIVATPHHLHTRYSNDIENVKIKLNELKNNPEINELGLRLYTGQEIRVTDQIIDDLKNYKIEGINGSRYLLLEFSSNEVPHYSNQLFYELQTMGYIPIIAHPERNKAIVQNMDLLFELVNGGALSQITTSSLLGEFGSNVRKLSLKMIDNNLAHFIASDAHNVPNRPFIMKQLFKERKLKAYYEELESYLKNGKAVLENERISKQIPTQDYKQKKWFGLF</sequence>
<dbReference type="InterPro" id="IPR016667">
    <property type="entry name" value="Caps_polysacc_synth_CpsB/CapC"/>
</dbReference>
<dbReference type="PANTHER" id="PTHR39181:SF1">
    <property type="entry name" value="TYROSINE-PROTEIN PHOSPHATASE YWQE"/>
    <property type="match status" value="1"/>
</dbReference>
<dbReference type="EMBL" id="UHED01000001">
    <property type="protein sequence ID" value="SUM84461.1"/>
    <property type="molecule type" value="Genomic_DNA"/>
</dbReference>
<comment type="similarity">
    <text evidence="1 5">Belongs to the metallo-dependent hydrolases superfamily. CpsB/CapC family.</text>
</comment>
<evidence type="ECO:0000313" key="7">
    <source>
        <dbReference type="Proteomes" id="UP000254707"/>
    </source>
</evidence>
<gene>
    <name evidence="6" type="primary">ywqE</name>
    <name evidence="6" type="ORF">NCTC7688_02493</name>
</gene>
<dbReference type="PANTHER" id="PTHR39181">
    <property type="entry name" value="TYROSINE-PROTEIN PHOSPHATASE YWQE"/>
    <property type="match status" value="1"/>
</dbReference>
<dbReference type="Proteomes" id="UP000254707">
    <property type="component" value="Unassembled WGS sequence"/>
</dbReference>
<keyword evidence="3 5" id="KW-0904">Protein phosphatase</keyword>
<dbReference type="RefSeq" id="WP_115340741.1">
    <property type="nucleotide sequence ID" value="NZ_JBFSYM010000024.1"/>
</dbReference>
<evidence type="ECO:0000256" key="5">
    <source>
        <dbReference type="PIRNR" id="PIRNR016557"/>
    </source>
</evidence>
<dbReference type="InterPro" id="IPR016195">
    <property type="entry name" value="Pol/histidinol_Pase-like"/>
</dbReference>